<proteinExistence type="inferred from homology"/>
<dbReference type="AlphaFoldDB" id="A0A8E2F8S4"/>
<reference evidence="6 7" key="1">
    <citation type="journal article" date="2016" name="Nat. Commun.">
        <title>Ectomycorrhizal ecology is imprinted in the genome of the dominant symbiotic fungus Cenococcum geophilum.</title>
        <authorList>
            <consortium name="DOE Joint Genome Institute"/>
            <person name="Peter M."/>
            <person name="Kohler A."/>
            <person name="Ohm R.A."/>
            <person name="Kuo A."/>
            <person name="Krutzmann J."/>
            <person name="Morin E."/>
            <person name="Arend M."/>
            <person name="Barry K.W."/>
            <person name="Binder M."/>
            <person name="Choi C."/>
            <person name="Clum A."/>
            <person name="Copeland A."/>
            <person name="Grisel N."/>
            <person name="Haridas S."/>
            <person name="Kipfer T."/>
            <person name="LaButti K."/>
            <person name="Lindquist E."/>
            <person name="Lipzen A."/>
            <person name="Maire R."/>
            <person name="Meier B."/>
            <person name="Mihaltcheva S."/>
            <person name="Molinier V."/>
            <person name="Murat C."/>
            <person name="Poggeler S."/>
            <person name="Quandt C.A."/>
            <person name="Sperisen C."/>
            <person name="Tritt A."/>
            <person name="Tisserant E."/>
            <person name="Crous P.W."/>
            <person name="Henrissat B."/>
            <person name="Nehls U."/>
            <person name="Egli S."/>
            <person name="Spatafora J.W."/>
            <person name="Grigoriev I.V."/>
            <person name="Martin F.M."/>
        </authorList>
    </citation>
    <scope>NUCLEOTIDE SEQUENCE [LARGE SCALE GENOMIC DNA]</scope>
    <source>
        <strain evidence="6 7">CBS 207.34</strain>
    </source>
</reference>
<dbReference type="GO" id="GO:0044773">
    <property type="term" value="P:mitotic DNA damage checkpoint signaling"/>
    <property type="evidence" value="ECO:0007669"/>
    <property type="project" value="TreeGrafter"/>
</dbReference>
<accession>A0A8E2F8S4</accession>
<dbReference type="InterPro" id="IPR011009">
    <property type="entry name" value="Kinase-like_dom_sf"/>
</dbReference>
<dbReference type="GO" id="GO:0005737">
    <property type="term" value="C:cytoplasm"/>
    <property type="evidence" value="ECO:0007669"/>
    <property type="project" value="TreeGrafter"/>
</dbReference>
<keyword evidence="4" id="KW-0723">Serine/threonine-protein kinase</keyword>
<keyword evidence="7" id="KW-1185">Reference proteome</keyword>
<keyword evidence="2 3" id="KW-0067">ATP-binding</keyword>
<evidence type="ECO:0000256" key="2">
    <source>
        <dbReference type="ARBA" id="ARBA00022840"/>
    </source>
</evidence>
<dbReference type="SMART" id="SM00220">
    <property type="entry name" value="S_TKc"/>
    <property type="match status" value="1"/>
</dbReference>
<dbReference type="PANTHER" id="PTHR44167:SF25">
    <property type="entry name" value="PROTEIN KINASE DOMAIN CONTAINING PROTEIN"/>
    <property type="match status" value="1"/>
</dbReference>
<protein>
    <submittedName>
        <fullName evidence="6">Kinase-like protein</fullName>
    </submittedName>
</protein>
<evidence type="ECO:0000256" key="1">
    <source>
        <dbReference type="ARBA" id="ARBA00022741"/>
    </source>
</evidence>
<sequence length="445" mass="50920">MSALSQQRFSFQDLKKAVLGQGATGAVCAMRMNQRMVACKCFREQASFQKESENLERLKKKPHRHVVLPLSTFEFLSMYSIVISPIAECSLKEFLESINYDDRNTADDWKRKALGPWCGCLASGLKHLHMESRLKHKDIKPDNILVVENNIKFTDFGISNSFEDDSETSGPTSGTRFYMPPEAVLGQCRDVSQDVWALGLVFIDMMNGKFGKSRKFYERHLNNEMSSELPYKFTSWINILRQEPEAKKEVQHFFTVIESCLQVDRRRRPSITSLQSQIEQAGQQFIGKCCSDHAKSIREEAFALQDHASSHNFEAGSETPLSFLHSIEKEVSNASPDSPVNQMFRAFAASSAQENHTLHSITTEILYFWAPTFCPNGLAYRNFCDAFINCLETADATPYRDNNHLWAANERPFDREYLTQLRIAVQDIWRTDKATSFLNLISEYC</sequence>
<keyword evidence="1 3" id="KW-0547">Nucleotide-binding</keyword>
<dbReference type="Pfam" id="PF00069">
    <property type="entry name" value="Pkinase"/>
    <property type="match status" value="1"/>
</dbReference>
<dbReference type="GO" id="GO:0005634">
    <property type="term" value="C:nucleus"/>
    <property type="evidence" value="ECO:0007669"/>
    <property type="project" value="TreeGrafter"/>
</dbReference>
<dbReference type="PROSITE" id="PS00107">
    <property type="entry name" value="PROTEIN_KINASE_ATP"/>
    <property type="match status" value="1"/>
</dbReference>
<dbReference type="PROSITE" id="PS50011">
    <property type="entry name" value="PROTEIN_KINASE_DOM"/>
    <property type="match status" value="1"/>
</dbReference>
<dbReference type="Proteomes" id="UP000250140">
    <property type="component" value="Unassembled WGS sequence"/>
</dbReference>
<evidence type="ECO:0000256" key="3">
    <source>
        <dbReference type="PROSITE-ProRule" id="PRU10141"/>
    </source>
</evidence>
<dbReference type="CDD" id="cd00180">
    <property type="entry name" value="PKc"/>
    <property type="match status" value="1"/>
</dbReference>
<evidence type="ECO:0000256" key="4">
    <source>
        <dbReference type="RuleBase" id="RU000304"/>
    </source>
</evidence>
<organism evidence="6 7">
    <name type="scientific">Glonium stellatum</name>
    <dbReference type="NCBI Taxonomy" id="574774"/>
    <lineage>
        <taxon>Eukaryota</taxon>
        <taxon>Fungi</taxon>
        <taxon>Dikarya</taxon>
        <taxon>Ascomycota</taxon>
        <taxon>Pezizomycotina</taxon>
        <taxon>Dothideomycetes</taxon>
        <taxon>Pleosporomycetidae</taxon>
        <taxon>Gloniales</taxon>
        <taxon>Gloniaceae</taxon>
        <taxon>Glonium</taxon>
    </lineage>
</organism>
<dbReference type="GO" id="GO:0005524">
    <property type="term" value="F:ATP binding"/>
    <property type="evidence" value="ECO:0007669"/>
    <property type="project" value="UniProtKB-UniRule"/>
</dbReference>
<dbReference type="InterPro" id="IPR008271">
    <property type="entry name" value="Ser/Thr_kinase_AS"/>
</dbReference>
<feature type="binding site" evidence="3">
    <location>
        <position position="40"/>
    </location>
    <ligand>
        <name>ATP</name>
        <dbReference type="ChEBI" id="CHEBI:30616"/>
    </ligand>
</feature>
<gene>
    <name evidence="6" type="ORF">AOQ84DRAFT_144355</name>
</gene>
<dbReference type="InterPro" id="IPR017441">
    <property type="entry name" value="Protein_kinase_ATP_BS"/>
</dbReference>
<feature type="domain" description="Protein kinase" evidence="5">
    <location>
        <begin position="13"/>
        <end position="286"/>
    </location>
</feature>
<dbReference type="GO" id="GO:0004674">
    <property type="term" value="F:protein serine/threonine kinase activity"/>
    <property type="evidence" value="ECO:0007669"/>
    <property type="project" value="UniProtKB-KW"/>
</dbReference>
<evidence type="ECO:0000313" key="7">
    <source>
        <dbReference type="Proteomes" id="UP000250140"/>
    </source>
</evidence>
<dbReference type="EMBL" id="KV748844">
    <property type="protein sequence ID" value="OCL12682.1"/>
    <property type="molecule type" value="Genomic_DNA"/>
</dbReference>
<dbReference type="Gene3D" id="1.10.510.10">
    <property type="entry name" value="Transferase(Phosphotransferase) domain 1"/>
    <property type="match status" value="1"/>
</dbReference>
<dbReference type="OrthoDB" id="4062651at2759"/>
<evidence type="ECO:0000313" key="6">
    <source>
        <dbReference type="EMBL" id="OCL12682.1"/>
    </source>
</evidence>
<evidence type="ECO:0000259" key="5">
    <source>
        <dbReference type="PROSITE" id="PS50011"/>
    </source>
</evidence>
<dbReference type="SUPFAM" id="SSF56112">
    <property type="entry name" value="Protein kinase-like (PK-like)"/>
    <property type="match status" value="1"/>
</dbReference>
<keyword evidence="6" id="KW-0418">Kinase</keyword>
<keyword evidence="6" id="KW-0808">Transferase</keyword>
<comment type="similarity">
    <text evidence="4">Belongs to the protein kinase superfamily.</text>
</comment>
<name>A0A8E2F8S4_9PEZI</name>
<dbReference type="PROSITE" id="PS00108">
    <property type="entry name" value="PROTEIN_KINASE_ST"/>
    <property type="match status" value="1"/>
</dbReference>
<dbReference type="InterPro" id="IPR000719">
    <property type="entry name" value="Prot_kinase_dom"/>
</dbReference>
<dbReference type="PANTHER" id="PTHR44167">
    <property type="entry name" value="OVARIAN-SPECIFIC SERINE/THREONINE-PROTEIN KINASE LOK-RELATED"/>
    <property type="match status" value="1"/>
</dbReference>